<gene>
    <name evidence="2" type="ORF">JYZ213_LOCUS4962</name>
</gene>
<name>A0A813S7W7_9BILA</name>
<protein>
    <submittedName>
        <fullName evidence="2">Uncharacterized protein</fullName>
    </submittedName>
</protein>
<reference evidence="2" key="1">
    <citation type="submission" date="2021-02" db="EMBL/GenBank/DDBJ databases">
        <authorList>
            <person name="Nowell W R."/>
        </authorList>
    </citation>
    <scope>NUCLEOTIDE SEQUENCE</scope>
</reference>
<organism evidence="2 3">
    <name type="scientific">Adineta steineri</name>
    <dbReference type="NCBI Taxonomy" id="433720"/>
    <lineage>
        <taxon>Eukaryota</taxon>
        <taxon>Metazoa</taxon>
        <taxon>Spiralia</taxon>
        <taxon>Gnathifera</taxon>
        <taxon>Rotifera</taxon>
        <taxon>Eurotatoria</taxon>
        <taxon>Bdelloidea</taxon>
        <taxon>Adinetida</taxon>
        <taxon>Adinetidae</taxon>
        <taxon>Adineta</taxon>
    </lineage>
</organism>
<evidence type="ECO:0000313" key="2">
    <source>
        <dbReference type="EMBL" id="CAF0795430.1"/>
    </source>
</evidence>
<accession>A0A813S7W7</accession>
<feature type="coiled-coil region" evidence="1">
    <location>
        <begin position="157"/>
        <end position="184"/>
    </location>
</feature>
<dbReference type="AlphaFoldDB" id="A0A813S7W7"/>
<evidence type="ECO:0000313" key="3">
    <source>
        <dbReference type="Proteomes" id="UP000663845"/>
    </source>
</evidence>
<keyword evidence="1" id="KW-0175">Coiled coil</keyword>
<dbReference type="EMBL" id="CAJNOG010000028">
    <property type="protein sequence ID" value="CAF0795430.1"/>
    <property type="molecule type" value="Genomic_DNA"/>
</dbReference>
<comment type="caution">
    <text evidence="2">The sequence shown here is derived from an EMBL/GenBank/DDBJ whole genome shotgun (WGS) entry which is preliminary data.</text>
</comment>
<evidence type="ECO:0000256" key="1">
    <source>
        <dbReference type="SAM" id="Coils"/>
    </source>
</evidence>
<dbReference type="Proteomes" id="UP000663845">
    <property type="component" value="Unassembled WGS sequence"/>
</dbReference>
<sequence>MVFMLDAARIPIAGNFDPFMNENQSQSNKSLPSLDLIHNHVHQSSETNDTHSISNNTRLEEAGPSLDLIDSHAHDDHDDDDDDTSVVEIAKRLIQPSIDFLDAQLHDGDEHVHNDENHTNEKAADLNDFQNWLKEQNQTDQLQRFLLLQKEINQFALGDKQDLNNKLNRTIEELKSTIKNYQQRKHDL</sequence>
<proteinExistence type="predicted"/>